<dbReference type="Proteomes" id="UP000070133">
    <property type="component" value="Unassembled WGS sequence"/>
</dbReference>
<dbReference type="EMBL" id="LFZN01000047">
    <property type="protein sequence ID" value="KXT02031.1"/>
    <property type="molecule type" value="Genomic_DNA"/>
</dbReference>
<sequence length="165" mass="18335">MAGSAQEFPPRVLIAASSPIPWFFAPGYESEVSKDIRDILAAAEEGRVGMGLDPDDGRMSDTGPEWLGVDNRQTTNWSRLTTSIYDLTWAPAGTITPSHEIALTLAPQFQWLFDPIMGRLSTVRLPPENAQLGDRLVFQLMIMKEVGLFSAEFLYKNWGSKFLSP</sequence>
<accession>A0A139HHS9</accession>
<dbReference type="AlphaFoldDB" id="A0A139HHS9"/>
<proteinExistence type="predicted"/>
<comment type="caution">
    <text evidence="1">The sequence shown here is derived from an EMBL/GenBank/DDBJ whole genome shotgun (WGS) entry which is preliminary data.</text>
</comment>
<evidence type="ECO:0000313" key="2">
    <source>
        <dbReference type="Proteomes" id="UP000070133"/>
    </source>
</evidence>
<organism evidence="1 2">
    <name type="scientific">Pseudocercospora eumusae</name>
    <dbReference type="NCBI Taxonomy" id="321146"/>
    <lineage>
        <taxon>Eukaryota</taxon>
        <taxon>Fungi</taxon>
        <taxon>Dikarya</taxon>
        <taxon>Ascomycota</taxon>
        <taxon>Pezizomycotina</taxon>
        <taxon>Dothideomycetes</taxon>
        <taxon>Dothideomycetidae</taxon>
        <taxon>Mycosphaerellales</taxon>
        <taxon>Mycosphaerellaceae</taxon>
        <taxon>Pseudocercospora</taxon>
    </lineage>
</organism>
<protein>
    <submittedName>
        <fullName evidence="1">Uncharacterized protein</fullName>
    </submittedName>
</protein>
<keyword evidence="2" id="KW-1185">Reference proteome</keyword>
<evidence type="ECO:0000313" key="1">
    <source>
        <dbReference type="EMBL" id="KXT02031.1"/>
    </source>
</evidence>
<reference evidence="1 2" key="1">
    <citation type="submission" date="2015-07" db="EMBL/GenBank/DDBJ databases">
        <title>Comparative genomics of the Sigatoka disease complex on banana suggests a link between parallel evolutionary changes in Pseudocercospora fijiensis and Pseudocercospora eumusae and increased virulence on the banana host.</title>
        <authorList>
            <person name="Chang T.-C."/>
            <person name="Salvucci A."/>
            <person name="Crous P.W."/>
            <person name="Stergiopoulos I."/>
        </authorList>
    </citation>
    <scope>NUCLEOTIDE SEQUENCE [LARGE SCALE GENOMIC DNA]</scope>
    <source>
        <strain evidence="1 2">CBS 114824</strain>
    </source>
</reference>
<name>A0A139HHS9_9PEZI</name>
<gene>
    <name evidence="1" type="ORF">AC578_6509</name>
</gene>